<reference evidence="1 2" key="1">
    <citation type="submission" date="2017-11" db="EMBL/GenBank/DDBJ databases">
        <authorList>
            <person name="Duchaud E."/>
        </authorList>
    </citation>
    <scope>NUCLEOTIDE SEQUENCE [LARGE SCALE GENOMIC DNA]</scope>
    <source>
        <strain evidence="1 2">TNO010</strain>
    </source>
</reference>
<sequence length="151" mass="17582">MKGVLLWSSCLFMTACTSPQKKYKYTKQFTRYLTDIHNIKTTDLKNNMFYVLPVNECNTCLSTKLNLNILAKTKPTNLTVILIGLEEESVFKHQIKNLKHKKLFDNESSIYDYQTSVSKPLLIHFVNSEVINFFNISDTKVPEVYNFLNNE</sequence>
<dbReference type="AlphaFoldDB" id="A0A2I2MA86"/>
<accession>A0A2I2MA86</accession>
<evidence type="ECO:0000313" key="1">
    <source>
        <dbReference type="EMBL" id="SOU88970.1"/>
    </source>
</evidence>
<evidence type="ECO:0008006" key="3">
    <source>
        <dbReference type="Google" id="ProtNLM"/>
    </source>
</evidence>
<gene>
    <name evidence="1" type="ORF">TNO010_260030</name>
</gene>
<organism evidence="1 2">
    <name type="scientific">Tenacibaculum finnmarkense genomovar ulcerans</name>
    <dbReference type="NCBI Taxonomy" id="2781388"/>
    <lineage>
        <taxon>Bacteria</taxon>
        <taxon>Pseudomonadati</taxon>
        <taxon>Bacteroidota</taxon>
        <taxon>Flavobacteriia</taxon>
        <taxon>Flavobacteriales</taxon>
        <taxon>Flavobacteriaceae</taxon>
        <taxon>Tenacibaculum</taxon>
        <taxon>Tenacibaculum finnmarkense</taxon>
    </lineage>
</organism>
<dbReference type="EMBL" id="OENE01000019">
    <property type="protein sequence ID" value="SOU88970.1"/>
    <property type="molecule type" value="Genomic_DNA"/>
</dbReference>
<proteinExistence type="predicted"/>
<evidence type="ECO:0000313" key="2">
    <source>
        <dbReference type="Proteomes" id="UP000490060"/>
    </source>
</evidence>
<dbReference type="Proteomes" id="UP000490060">
    <property type="component" value="Unassembled WGS sequence"/>
</dbReference>
<protein>
    <recommendedName>
        <fullName evidence="3">Lipoprotein</fullName>
    </recommendedName>
</protein>
<name>A0A2I2MA86_9FLAO</name>
<dbReference type="PROSITE" id="PS51257">
    <property type="entry name" value="PROKAR_LIPOPROTEIN"/>
    <property type="match status" value="1"/>
</dbReference>